<dbReference type="Proteomes" id="UP000037247">
    <property type="component" value="Unassembled WGS sequence"/>
</dbReference>
<protein>
    <recommendedName>
        <fullName evidence="4">Transmembrane protein</fullName>
    </recommendedName>
</protein>
<dbReference type="EMBL" id="LDTZ01000025">
    <property type="protein sequence ID" value="KNA89447.1"/>
    <property type="molecule type" value="Genomic_DNA"/>
</dbReference>
<name>A0ABR5I6Y3_9ACTN</name>
<evidence type="ECO:0000313" key="2">
    <source>
        <dbReference type="EMBL" id="KNA89447.1"/>
    </source>
</evidence>
<proteinExistence type="predicted"/>
<accession>A0ABR5I6Y3</accession>
<evidence type="ECO:0000313" key="3">
    <source>
        <dbReference type="Proteomes" id="UP000037247"/>
    </source>
</evidence>
<sequence length="589" mass="62321">MVRGGGRDHPAAVGRSRTGTKWLVRVTAVTTLCSVFAAGATGNGTAAVVATQAAHQQQAATQAAQIKTKPTTRPAETYDERLDRIGKSKRSLLATPKENLGKETSCVSAEFTSLAVVYDSLFESILPSLPPQLKQNAYAARAQAHRDMDQMNVSTLAISDNPLALGADSDDPATKYRTPISQWIVVQLLKVRDGKQNDAIPVSRITLMQAVETAWLYLFTTVVAPARVLSQIAPIQGSPFEGTQLSALSDFITWRSILQIGVSASALGAQYTYQAIASSMINQCVARVTKEQKDDAGRPSETVRYNIPIPAIVQDIADQLALADNKTCAPVGSLPLSRIVTRTSDYAQTMVTTEAQKRNIRNETKRILTTMRSTPIPHNLIPADPADFNTAESIASYIGTIIPYVGGAPLDIALGLGHNIGQGDNLAATVPLADLTVTKGMTAAYYSLYLSLYLFSTAGGLVESAGLGAAGITGLPITPVRLLNAAGSAAITYGLVNYHNVIRSMCLREDDTTGAGLGAEQNKKLRDAKDGVRTEKAADEKALAPAAPTTSARVPAGEDRRRTATPSTTSKKPAITPVPGLPFTIPAAG</sequence>
<feature type="region of interest" description="Disordered" evidence="1">
    <location>
        <begin position="536"/>
        <end position="589"/>
    </location>
</feature>
<gene>
    <name evidence="2" type="ORF">ABW18_20850</name>
</gene>
<comment type="caution">
    <text evidence="2">The sequence shown here is derived from an EMBL/GenBank/DDBJ whole genome shotgun (WGS) entry which is preliminary data.</text>
</comment>
<organism evidence="2 3">
    <name type="scientific">Gordonia jacobaea</name>
    <dbReference type="NCBI Taxonomy" id="122202"/>
    <lineage>
        <taxon>Bacteria</taxon>
        <taxon>Bacillati</taxon>
        <taxon>Actinomycetota</taxon>
        <taxon>Actinomycetes</taxon>
        <taxon>Mycobacteriales</taxon>
        <taxon>Gordoniaceae</taxon>
        <taxon>Gordonia</taxon>
    </lineage>
</organism>
<evidence type="ECO:0000256" key="1">
    <source>
        <dbReference type="SAM" id="MobiDB-lite"/>
    </source>
</evidence>
<keyword evidence="3" id="KW-1185">Reference proteome</keyword>
<evidence type="ECO:0008006" key="4">
    <source>
        <dbReference type="Google" id="ProtNLM"/>
    </source>
</evidence>
<reference evidence="2 3" key="1">
    <citation type="submission" date="2015-05" db="EMBL/GenBank/DDBJ databases">
        <title>Draft genome sequence of the bacterium Gordonia jacobaea a new member of the Gordonia genus.</title>
        <authorList>
            <person name="Jimenez-Galisteo G."/>
            <person name="Dominguez A."/>
            <person name="Munoz E."/>
            <person name="Vinas M."/>
        </authorList>
    </citation>
    <scope>NUCLEOTIDE SEQUENCE [LARGE SCALE GENOMIC DNA]</scope>
    <source>
        <strain evidence="3">mv1</strain>
    </source>
</reference>